<proteinExistence type="predicted"/>
<reference evidence="4" key="1">
    <citation type="submission" date="2022-08" db="EMBL/GenBank/DDBJ databases">
        <authorList>
            <person name="Gutierrez-Valencia J."/>
        </authorList>
    </citation>
    <scope>NUCLEOTIDE SEQUENCE</scope>
</reference>
<dbReference type="GO" id="GO:0003676">
    <property type="term" value="F:nucleic acid binding"/>
    <property type="evidence" value="ECO:0007669"/>
    <property type="project" value="InterPro"/>
</dbReference>
<feature type="compositionally biased region" description="Polar residues" evidence="2">
    <location>
        <begin position="309"/>
        <end position="320"/>
    </location>
</feature>
<dbReference type="InterPro" id="IPR025558">
    <property type="entry name" value="DUF4283"/>
</dbReference>
<dbReference type="PROSITE" id="PS50158">
    <property type="entry name" value="ZF_CCHC"/>
    <property type="match status" value="1"/>
</dbReference>
<keyword evidence="1" id="KW-0479">Metal-binding</keyword>
<dbReference type="GO" id="GO:0008270">
    <property type="term" value="F:zinc ion binding"/>
    <property type="evidence" value="ECO:0007669"/>
    <property type="project" value="UniProtKB-KW"/>
</dbReference>
<dbReference type="PANTHER" id="PTHR31286:SF99">
    <property type="entry name" value="DUF4283 DOMAIN-CONTAINING PROTEIN"/>
    <property type="match status" value="1"/>
</dbReference>
<dbReference type="EMBL" id="CAMGYJ010000006">
    <property type="protein sequence ID" value="CAI0436938.1"/>
    <property type="molecule type" value="Genomic_DNA"/>
</dbReference>
<feature type="compositionally biased region" description="Low complexity" evidence="2">
    <location>
        <begin position="413"/>
        <end position="424"/>
    </location>
</feature>
<organism evidence="4 5">
    <name type="scientific">Linum tenue</name>
    <dbReference type="NCBI Taxonomy" id="586396"/>
    <lineage>
        <taxon>Eukaryota</taxon>
        <taxon>Viridiplantae</taxon>
        <taxon>Streptophyta</taxon>
        <taxon>Embryophyta</taxon>
        <taxon>Tracheophyta</taxon>
        <taxon>Spermatophyta</taxon>
        <taxon>Magnoliopsida</taxon>
        <taxon>eudicotyledons</taxon>
        <taxon>Gunneridae</taxon>
        <taxon>Pentapetalae</taxon>
        <taxon>rosids</taxon>
        <taxon>fabids</taxon>
        <taxon>Malpighiales</taxon>
        <taxon>Linaceae</taxon>
        <taxon>Linum</taxon>
    </lineage>
</organism>
<dbReference type="Proteomes" id="UP001154282">
    <property type="component" value="Unassembled WGS sequence"/>
</dbReference>
<dbReference type="Pfam" id="PF14111">
    <property type="entry name" value="DUF4283"/>
    <property type="match status" value="1"/>
</dbReference>
<sequence length="501" mass="55415">MEPPSDSMEEEEATQEQVVNPNAWNTGSRKIFTAHSQVEEWYVAESDSEDVAAAMKEDDLDDEIPEDDDPLCPTIAYTAMEKQRWRREWRSALIVKVLGRTFAFPVISRRLEVLWAKCGSIQVSRLSFGFYAVRFTSQIDYETAAAGGPWMIGDFYITVRLWRKNFNPQMAEVASTMVWARFPGLPREFINKEAVERIAEKIGKPVRVDRATQTGDRGKYARVSIEVDLTKPLLSKFKIEGLTYYVEYEGLHRICTECGKYGHTKATCPKLFKEPAPAQPDSQVANDKEPTSTYGEWMVVQPRGRGAKRNNQGPTKVPSSNEHDTSLGVDKTQGSRFSILVDEDIAEKQGSHAAQDKEVSQLGAAVETRTPNLGSPMTHEAGEQNPTSMHVDNGEGVTKAQEGEFGQGSSLKPSSSVPVEAEVVSTKELGSGKNERLPDQPSKSSHGRQANQDKRITLPKPKQNGPGPEKAKQVQANSKTSDSKKGAGSLSLLVINEDPEP</sequence>
<keyword evidence="5" id="KW-1185">Reference proteome</keyword>
<keyword evidence="1" id="KW-0862">Zinc</keyword>
<evidence type="ECO:0000256" key="2">
    <source>
        <dbReference type="SAM" id="MobiDB-lite"/>
    </source>
</evidence>
<accession>A0AAV0LSB6</accession>
<feature type="compositionally biased region" description="Polar residues" evidence="2">
    <location>
        <begin position="441"/>
        <end position="450"/>
    </location>
</feature>
<dbReference type="AlphaFoldDB" id="A0AAV0LSB6"/>
<dbReference type="PANTHER" id="PTHR31286">
    <property type="entry name" value="GLYCINE-RICH CELL WALL STRUCTURAL PROTEIN 1.8-LIKE"/>
    <property type="match status" value="1"/>
</dbReference>
<keyword evidence="1" id="KW-0863">Zinc-finger</keyword>
<evidence type="ECO:0000313" key="5">
    <source>
        <dbReference type="Proteomes" id="UP001154282"/>
    </source>
</evidence>
<evidence type="ECO:0000313" key="4">
    <source>
        <dbReference type="EMBL" id="CAI0436938.1"/>
    </source>
</evidence>
<feature type="domain" description="CCHC-type" evidence="3">
    <location>
        <begin position="255"/>
        <end position="270"/>
    </location>
</feature>
<name>A0AAV0LSB6_9ROSI</name>
<feature type="region of interest" description="Disordered" evidence="2">
    <location>
        <begin position="274"/>
        <end position="335"/>
    </location>
</feature>
<evidence type="ECO:0000259" key="3">
    <source>
        <dbReference type="PROSITE" id="PS50158"/>
    </source>
</evidence>
<comment type="caution">
    <text evidence="4">The sequence shown here is derived from an EMBL/GenBank/DDBJ whole genome shotgun (WGS) entry which is preliminary data.</text>
</comment>
<feature type="region of interest" description="Disordered" evidence="2">
    <location>
        <begin position="369"/>
        <end position="501"/>
    </location>
</feature>
<dbReference type="InterPro" id="IPR040256">
    <property type="entry name" value="At4g02000-like"/>
</dbReference>
<feature type="region of interest" description="Disordered" evidence="2">
    <location>
        <begin position="1"/>
        <end position="22"/>
    </location>
</feature>
<evidence type="ECO:0000256" key="1">
    <source>
        <dbReference type="PROSITE-ProRule" id="PRU00047"/>
    </source>
</evidence>
<dbReference type="InterPro" id="IPR001878">
    <property type="entry name" value="Znf_CCHC"/>
</dbReference>
<gene>
    <name evidence="4" type="ORF">LITE_LOCUS25279</name>
</gene>
<protein>
    <recommendedName>
        <fullName evidence="3">CCHC-type domain-containing protein</fullName>
    </recommendedName>
</protein>